<dbReference type="EMBL" id="CM017321">
    <property type="protein sequence ID" value="KAE7997941.1"/>
    <property type="molecule type" value="Genomic_DNA"/>
</dbReference>
<evidence type="ECO:0000256" key="3">
    <source>
        <dbReference type="ARBA" id="ARBA00022471"/>
    </source>
</evidence>
<dbReference type="InterPro" id="IPR010264">
    <property type="entry name" value="Self-incomp_S1"/>
</dbReference>
<dbReference type="GO" id="GO:0005576">
    <property type="term" value="C:extracellular region"/>
    <property type="evidence" value="ECO:0007669"/>
    <property type="project" value="UniProtKB-SubCell"/>
</dbReference>
<proteinExistence type="inferred from homology"/>
<protein>
    <recommendedName>
        <fullName evidence="6">S-protein homolog</fullName>
    </recommendedName>
</protein>
<comment type="subcellular location">
    <subcellularLocation>
        <location evidence="1 6">Secreted</location>
    </subcellularLocation>
</comment>
<reference evidence="7 8" key="1">
    <citation type="submission" date="2019-06" db="EMBL/GenBank/DDBJ databases">
        <title>A chromosomal-level reference genome of Carpinus fangiana (Coryloideae, Betulaceae).</title>
        <authorList>
            <person name="Yang X."/>
            <person name="Wang Z."/>
            <person name="Zhang L."/>
            <person name="Hao G."/>
            <person name="Liu J."/>
            <person name="Yang Y."/>
        </authorList>
    </citation>
    <scope>NUCLEOTIDE SEQUENCE [LARGE SCALE GENOMIC DNA]</scope>
    <source>
        <strain evidence="7">Cfa_2016G</strain>
        <tissue evidence="7">Leaf</tissue>
    </source>
</reference>
<keyword evidence="3 6" id="KW-0713">Self-incompatibility</keyword>
<evidence type="ECO:0000256" key="4">
    <source>
        <dbReference type="ARBA" id="ARBA00022525"/>
    </source>
</evidence>
<organism evidence="7 8">
    <name type="scientific">Carpinus fangiana</name>
    <dbReference type="NCBI Taxonomy" id="176857"/>
    <lineage>
        <taxon>Eukaryota</taxon>
        <taxon>Viridiplantae</taxon>
        <taxon>Streptophyta</taxon>
        <taxon>Embryophyta</taxon>
        <taxon>Tracheophyta</taxon>
        <taxon>Spermatophyta</taxon>
        <taxon>Magnoliopsida</taxon>
        <taxon>eudicotyledons</taxon>
        <taxon>Gunneridae</taxon>
        <taxon>Pentapetalae</taxon>
        <taxon>rosids</taxon>
        <taxon>fabids</taxon>
        <taxon>Fagales</taxon>
        <taxon>Betulaceae</taxon>
        <taxon>Carpinus</taxon>
    </lineage>
</organism>
<evidence type="ECO:0000313" key="7">
    <source>
        <dbReference type="EMBL" id="KAE7997941.1"/>
    </source>
</evidence>
<accession>A0A5N6QHI1</accession>
<sequence length="158" mass="18751">MLGYVFKGGVAFEAFSNQKMSPSLNLSLLAIFMIMSRPITSNAFINHFTVHVINGFKDYTILEVHCKSKDNVLRLRHIGVNEEFQWQFQVNFWGSTLYWCNMWWVGGQRYVEVFPADDDKFLNQDCGDSNCRWMGKKDGIYLFNFEHKEYRLKYTWEL</sequence>
<gene>
    <name evidence="7" type="ORF">FH972_002527</name>
</gene>
<comment type="similarity">
    <text evidence="2 6">Belongs to the plant self-incompatibility (S1) protein family.</text>
</comment>
<dbReference type="PANTHER" id="PTHR31232:SF154">
    <property type="entry name" value="S-PROTEIN HOMOLOG"/>
    <property type="match status" value="1"/>
</dbReference>
<keyword evidence="8" id="KW-1185">Reference proteome</keyword>
<keyword evidence="4 6" id="KW-0964">Secreted</keyword>
<evidence type="ECO:0000256" key="6">
    <source>
        <dbReference type="RuleBase" id="RU367044"/>
    </source>
</evidence>
<evidence type="ECO:0000313" key="8">
    <source>
        <dbReference type="Proteomes" id="UP000327013"/>
    </source>
</evidence>
<evidence type="ECO:0000256" key="5">
    <source>
        <dbReference type="ARBA" id="ARBA00022729"/>
    </source>
</evidence>
<dbReference type="PANTHER" id="PTHR31232">
    <property type="match status" value="1"/>
</dbReference>
<dbReference type="OrthoDB" id="1727555at2759"/>
<keyword evidence="5" id="KW-0732">Signal</keyword>
<evidence type="ECO:0000256" key="2">
    <source>
        <dbReference type="ARBA" id="ARBA00005581"/>
    </source>
</evidence>
<dbReference type="AlphaFoldDB" id="A0A5N6QHI1"/>
<evidence type="ECO:0000256" key="1">
    <source>
        <dbReference type="ARBA" id="ARBA00004613"/>
    </source>
</evidence>
<name>A0A5N6QHI1_9ROSI</name>
<dbReference type="Proteomes" id="UP000327013">
    <property type="component" value="Chromosome 1"/>
</dbReference>
<dbReference type="Pfam" id="PF05938">
    <property type="entry name" value="Self-incomp_S1"/>
    <property type="match status" value="1"/>
</dbReference>
<dbReference type="GO" id="GO:0060320">
    <property type="term" value="P:rejection of self pollen"/>
    <property type="evidence" value="ECO:0007669"/>
    <property type="project" value="UniProtKB-KW"/>
</dbReference>